<name>A0ABY8C7D0_9GAMM</name>
<protein>
    <submittedName>
        <fullName evidence="1">Uncharacterized protein</fullName>
    </submittedName>
</protein>
<dbReference type="RefSeq" id="WP_275594134.1">
    <property type="nucleotide sequence ID" value="NZ_CP102381.1"/>
</dbReference>
<sequence>MANKKQKLIYSAEYSFFIHPNVFFSFLGFKDLFPHKSHITALESTGIDPFVEKTYRKMMTGDITKTMMKRLSNLDVPKVKSQSQLPDKCSFFHVLWEYVNLSFKGNGSEDFFLSRAYELLIKDSQLSCRCFQPERDSTDKNLHFWSSQYAVEFILAPYKLSYIPSIENMKQYQFLGQLSVILHLIAAWEIDLKSSYELQVTDKSDVISYLPEYVDGKWVLPFKKLVVDWQNRFDINSQEEVADVIPTKSETDIEDRARKLKKWLAGQHRPSLDLLISDDTLDWLKAITKSQSKDLILRELIKLNITFALQEVLRWMNKVSGKPNGLAKIPQEVFNTYEYHFLKNYEIYKKREQ</sequence>
<evidence type="ECO:0000313" key="1">
    <source>
        <dbReference type="EMBL" id="WEJ61874.1"/>
    </source>
</evidence>
<dbReference type="Proteomes" id="UP001222275">
    <property type="component" value="Chromosome"/>
</dbReference>
<proteinExistence type="predicted"/>
<keyword evidence="2" id="KW-1185">Reference proteome</keyword>
<accession>A0ABY8C7D0</accession>
<evidence type="ECO:0000313" key="2">
    <source>
        <dbReference type="Proteomes" id="UP001222275"/>
    </source>
</evidence>
<dbReference type="EMBL" id="CP102381">
    <property type="protein sequence ID" value="WEJ61874.1"/>
    <property type="molecule type" value="Genomic_DNA"/>
</dbReference>
<gene>
    <name evidence="1" type="ORF">NR989_07585</name>
</gene>
<organism evidence="1 2">
    <name type="scientific">Thiomicrorhabdus lithotrophica</name>
    <dbReference type="NCBI Taxonomy" id="2949997"/>
    <lineage>
        <taxon>Bacteria</taxon>
        <taxon>Pseudomonadati</taxon>
        <taxon>Pseudomonadota</taxon>
        <taxon>Gammaproteobacteria</taxon>
        <taxon>Thiotrichales</taxon>
        <taxon>Piscirickettsiaceae</taxon>
        <taxon>Thiomicrorhabdus</taxon>
    </lineage>
</organism>
<reference evidence="1 2" key="1">
    <citation type="submission" date="2022-06" db="EMBL/GenBank/DDBJ databases">
        <title>Thiomicrohabdus sp. nov, an obligately chemolithoautotrophic, sulfur-oxidizing bacterium isolated from beach of Guanyin Mountain. Amoy.</title>
        <authorList>
            <person name="Zhu H."/>
        </authorList>
    </citation>
    <scope>NUCLEOTIDE SEQUENCE [LARGE SCALE GENOMIC DNA]</scope>
    <source>
        <strain evidence="1 2">XGS-01</strain>
    </source>
</reference>